<dbReference type="InterPro" id="IPR025327">
    <property type="entry name" value="DUF4233"/>
</dbReference>
<dbReference type="Proteomes" id="UP000185469">
    <property type="component" value="Chromosome"/>
</dbReference>
<gene>
    <name evidence="3" type="ORF">CSPHI_03285</name>
</gene>
<keyword evidence="2" id="KW-0472">Membrane</keyword>
<dbReference type="EMBL" id="CP009248">
    <property type="protein sequence ID" value="APT90252.1"/>
    <property type="molecule type" value="Genomic_DNA"/>
</dbReference>
<evidence type="ECO:0000313" key="4">
    <source>
        <dbReference type="Proteomes" id="UP000185469"/>
    </source>
</evidence>
<reference evidence="3 4" key="1">
    <citation type="submission" date="2014-08" db="EMBL/GenBank/DDBJ databases">
        <title>Complete genome sequence of Corynebacterium sphenisci CECT 5990(T) (=DSM 44792(T)), isolated from healthy wild penguins.</title>
        <authorList>
            <person name="Ruckert C."/>
            <person name="Albersmeier A."/>
            <person name="Winkler A."/>
            <person name="Kalinowski J."/>
        </authorList>
    </citation>
    <scope>NUCLEOTIDE SEQUENCE [LARGE SCALE GENOMIC DNA]</scope>
    <source>
        <strain evidence="3 4">DSM 44792</strain>
    </source>
</reference>
<evidence type="ECO:0000256" key="2">
    <source>
        <dbReference type="SAM" id="Phobius"/>
    </source>
</evidence>
<proteinExistence type="predicted"/>
<dbReference type="KEGG" id="csph:CSPHI_03285"/>
<name>A0A1L7CWU3_9CORY</name>
<dbReference type="RefSeq" id="WP_075691475.1">
    <property type="nucleotide sequence ID" value="NZ_CP009248.1"/>
</dbReference>
<dbReference type="AlphaFoldDB" id="A0A1L7CWU3"/>
<feature type="transmembrane region" description="Helical" evidence="2">
    <location>
        <begin position="113"/>
        <end position="136"/>
    </location>
</feature>
<feature type="region of interest" description="Disordered" evidence="1">
    <location>
        <begin position="1"/>
        <end position="35"/>
    </location>
</feature>
<dbReference type="STRING" id="1437874.CSPHI_03285"/>
<feature type="transmembrane region" description="Helical" evidence="2">
    <location>
        <begin position="75"/>
        <end position="93"/>
    </location>
</feature>
<keyword evidence="2" id="KW-1133">Transmembrane helix</keyword>
<sequence length="154" mass="16665">MTTPEDPRDPREARAERAEATEYGPLGPGRTPEKDPLAGLRGVMAGTLIMQAISVLLGLTVLARVDGGAHATPGAMGFVTALGVAMVAMAFLQKRPWALRGNLALQVLALLTFFAHWSLGLVGVLFALVWAYILHLRKNLLERMRRGLLTTQHT</sequence>
<accession>A0A1L7CWU3</accession>
<dbReference type="OrthoDB" id="4773077at2"/>
<organism evidence="3 4">
    <name type="scientific">Corynebacterium sphenisci DSM 44792</name>
    <dbReference type="NCBI Taxonomy" id="1437874"/>
    <lineage>
        <taxon>Bacteria</taxon>
        <taxon>Bacillati</taxon>
        <taxon>Actinomycetota</taxon>
        <taxon>Actinomycetes</taxon>
        <taxon>Mycobacteriales</taxon>
        <taxon>Corynebacteriaceae</taxon>
        <taxon>Corynebacterium</taxon>
    </lineage>
</organism>
<dbReference type="Pfam" id="PF14017">
    <property type="entry name" value="DUF4233"/>
    <property type="match status" value="1"/>
</dbReference>
<keyword evidence="2" id="KW-0812">Transmembrane</keyword>
<keyword evidence="4" id="KW-1185">Reference proteome</keyword>
<evidence type="ECO:0000256" key="1">
    <source>
        <dbReference type="SAM" id="MobiDB-lite"/>
    </source>
</evidence>
<feature type="transmembrane region" description="Helical" evidence="2">
    <location>
        <begin position="43"/>
        <end position="63"/>
    </location>
</feature>
<protein>
    <submittedName>
        <fullName evidence="3">Membrane protein</fullName>
    </submittedName>
</protein>
<feature type="compositionally biased region" description="Basic and acidic residues" evidence="1">
    <location>
        <begin position="1"/>
        <end position="20"/>
    </location>
</feature>
<evidence type="ECO:0000313" key="3">
    <source>
        <dbReference type="EMBL" id="APT90252.1"/>
    </source>
</evidence>